<evidence type="ECO:0000256" key="3">
    <source>
        <dbReference type="ARBA" id="ARBA00022827"/>
    </source>
</evidence>
<dbReference type="Gene3D" id="3.90.700.10">
    <property type="entry name" value="Succinate dehydrogenase/fumarate reductase flavoprotein, catalytic domain"/>
    <property type="match status" value="1"/>
</dbReference>
<name>A0A927D9L2_9RHOB</name>
<keyword evidence="7" id="KW-1185">Reference proteome</keyword>
<dbReference type="SUPFAM" id="SSF51905">
    <property type="entry name" value="FAD/NAD(P)-binding domain"/>
    <property type="match status" value="1"/>
</dbReference>
<protein>
    <submittedName>
        <fullName evidence="6">FAD-dependent tricarballylate dehydrogenase TcuA</fullName>
    </submittedName>
</protein>
<evidence type="ECO:0000256" key="1">
    <source>
        <dbReference type="ARBA" id="ARBA00001974"/>
    </source>
</evidence>
<dbReference type="Proteomes" id="UP000635142">
    <property type="component" value="Unassembled WGS sequence"/>
</dbReference>
<evidence type="ECO:0000313" key="6">
    <source>
        <dbReference type="EMBL" id="MBD3666269.1"/>
    </source>
</evidence>
<comment type="caution">
    <text evidence="6">The sequence shown here is derived from an EMBL/GenBank/DDBJ whole genome shotgun (WGS) entry which is preliminary data.</text>
</comment>
<evidence type="ECO:0000313" key="7">
    <source>
        <dbReference type="Proteomes" id="UP000635142"/>
    </source>
</evidence>
<evidence type="ECO:0000256" key="2">
    <source>
        <dbReference type="ARBA" id="ARBA00022630"/>
    </source>
</evidence>
<keyword evidence="2" id="KW-0285">Flavoprotein</keyword>
<evidence type="ECO:0000256" key="4">
    <source>
        <dbReference type="ARBA" id="ARBA00023002"/>
    </source>
</evidence>
<proteinExistence type="predicted"/>
<keyword evidence="3" id="KW-0274">FAD</keyword>
<dbReference type="Pfam" id="PF00890">
    <property type="entry name" value="FAD_binding_2"/>
    <property type="match status" value="2"/>
</dbReference>
<dbReference type="InterPro" id="IPR050315">
    <property type="entry name" value="FAD-oxidoreductase_2"/>
</dbReference>
<dbReference type="RefSeq" id="WP_191077300.1">
    <property type="nucleotide sequence ID" value="NZ_JACTAG010000006.1"/>
</dbReference>
<dbReference type="InterPro" id="IPR003953">
    <property type="entry name" value="FAD-dep_OxRdtase_2_FAD-bd"/>
</dbReference>
<feature type="domain" description="FAD-dependent oxidoreductase 2 FAD-binding" evidence="5">
    <location>
        <begin position="106"/>
        <end position="470"/>
    </location>
</feature>
<dbReference type="GO" id="GO:0016491">
    <property type="term" value="F:oxidoreductase activity"/>
    <property type="evidence" value="ECO:0007669"/>
    <property type="project" value="UniProtKB-KW"/>
</dbReference>
<evidence type="ECO:0000259" key="5">
    <source>
        <dbReference type="Pfam" id="PF00890"/>
    </source>
</evidence>
<reference evidence="6" key="1">
    <citation type="submission" date="2020-08" db="EMBL/GenBank/DDBJ databases">
        <title>Sulfitobacter aestuariivivens sp. nov., isolated from a tidal flat.</title>
        <authorList>
            <person name="Park S."/>
            <person name="Yoon J.-H."/>
        </authorList>
    </citation>
    <scope>NUCLEOTIDE SEQUENCE</scope>
    <source>
        <strain evidence="6">TSTF-M16</strain>
    </source>
</reference>
<dbReference type="PANTHER" id="PTHR43400:SF7">
    <property type="entry name" value="FAD-DEPENDENT OXIDOREDUCTASE 2 FAD BINDING DOMAIN-CONTAINING PROTEIN"/>
    <property type="match status" value="1"/>
</dbReference>
<accession>A0A927D9L2</accession>
<keyword evidence="4" id="KW-0560">Oxidoreductase</keyword>
<dbReference type="InterPro" id="IPR027477">
    <property type="entry name" value="Succ_DH/fumarate_Rdtase_cat_sf"/>
</dbReference>
<feature type="domain" description="FAD-dependent oxidoreductase 2 FAD-binding" evidence="5">
    <location>
        <begin position="5"/>
        <end position="54"/>
    </location>
</feature>
<dbReference type="AlphaFoldDB" id="A0A927D9L2"/>
<gene>
    <name evidence="6" type="primary">tcuA</name>
    <name evidence="6" type="ORF">H9Q16_20255</name>
</gene>
<dbReference type="PRINTS" id="PR00945">
    <property type="entry name" value="HGRDTASE"/>
</dbReference>
<dbReference type="NCBIfam" id="NF006130">
    <property type="entry name" value="PRK08274.1"/>
    <property type="match status" value="1"/>
</dbReference>
<dbReference type="EMBL" id="JACTAG010000006">
    <property type="protein sequence ID" value="MBD3666269.1"/>
    <property type="molecule type" value="Genomic_DNA"/>
</dbReference>
<organism evidence="6 7">
    <name type="scientific">Sulfitobacter aestuariivivens</name>
    <dbReference type="NCBI Taxonomy" id="2766981"/>
    <lineage>
        <taxon>Bacteria</taxon>
        <taxon>Pseudomonadati</taxon>
        <taxon>Pseudomonadota</taxon>
        <taxon>Alphaproteobacteria</taxon>
        <taxon>Rhodobacterales</taxon>
        <taxon>Roseobacteraceae</taxon>
        <taxon>Sulfitobacter</taxon>
    </lineage>
</organism>
<dbReference type="Gene3D" id="3.50.50.60">
    <property type="entry name" value="FAD/NAD(P)-binding domain"/>
    <property type="match status" value="1"/>
</dbReference>
<dbReference type="SUPFAM" id="SSF56425">
    <property type="entry name" value="Succinate dehydrogenase/fumarate reductase flavoprotein, catalytic domain"/>
    <property type="match status" value="1"/>
</dbReference>
<dbReference type="PANTHER" id="PTHR43400">
    <property type="entry name" value="FUMARATE REDUCTASE"/>
    <property type="match status" value="1"/>
</dbReference>
<sequence>MSKSVIVVGTGNAALCAAIAALEKGASVTLLEKADEALAGGNTKYTAGAMRFAYDGAEDLLALLCDPADPRIAKTDFGSYTAEKFGADLLGFNDGRPLSLEQQDLIAQSGETMRWLASHDVTFEPIYSRQSFKKAGRHVFWGGLTLAARNEGVGLFEMELAAVRRLGGTVRYNSGVTGLITQGDSVVGVQIGNEEIRADAVILASGGFEANEEMRVRHMGPQWQAAKVRGTPHNTGDGLRMALDIGAAPHGFYAGGHATPMDLHMADFGGLHLPPGERKNYRKISYFLGVMLNAQGRRFVDEGANFRNYTYAQYGAAILEQPGQFAWQVFDSKVFDLLYAEYRFHDAHFIEANTLEELVNRMDGVDAEAAMQTLMDYNNSVNDEMEFDPTTLDGKATQGITPPKTNWAQKIDQGPFRAFPVTGGITFTYGGLRVDDAGNVMGDQDKPIPGLFACGELVGGVFFAGYPGGSGLTSGAVFGRRAGYGAAR</sequence>
<comment type="cofactor">
    <cofactor evidence="1">
        <name>FAD</name>
        <dbReference type="ChEBI" id="CHEBI:57692"/>
    </cofactor>
</comment>
<dbReference type="InterPro" id="IPR036188">
    <property type="entry name" value="FAD/NAD-bd_sf"/>
</dbReference>